<reference evidence="7" key="1">
    <citation type="submission" date="2022-04" db="EMBL/GenBank/DDBJ databases">
        <title>A functionally conserved STORR gene fusion in Papaver species that diverged 16.8 million years ago.</title>
        <authorList>
            <person name="Catania T."/>
        </authorList>
    </citation>
    <scope>NUCLEOTIDE SEQUENCE</scope>
    <source>
        <strain evidence="7">S-188037</strain>
    </source>
</reference>
<feature type="compositionally biased region" description="Basic and acidic residues" evidence="6">
    <location>
        <begin position="1"/>
        <end position="12"/>
    </location>
</feature>
<protein>
    <recommendedName>
        <fullName evidence="9">TF-B3 domain-containing protein</fullName>
    </recommendedName>
</protein>
<evidence type="ECO:0000313" key="7">
    <source>
        <dbReference type="EMBL" id="KAI3916862.1"/>
    </source>
</evidence>
<keyword evidence="5" id="KW-0539">Nucleus</keyword>
<name>A0AAD4SQ93_9MAGN</name>
<evidence type="ECO:0000256" key="2">
    <source>
        <dbReference type="ARBA" id="ARBA00023015"/>
    </source>
</evidence>
<evidence type="ECO:0000256" key="1">
    <source>
        <dbReference type="ARBA" id="ARBA00004123"/>
    </source>
</evidence>
<evidence type="ECO:0000313" key="8">
    <source>
        <dbReference type="Proteomes" id="UP001202328"/>
    </source>
</evidence>
<comment type="caution">
    <text evidence="7">The sequence shown here is derived from an EMBL/GenBank/DDBJ whole genome shotgun (WGS) entry which is preliminary data.</text>
</comment>
<feature type="region of interest" description="Disordered" evidence="6">
    <location>
        <begin position="1"/>
        <end position="144"/>
    </location>
</feature>
<dbReference type="SUPFAM" id="SSF101936">
    <property type="entry name" value="DNA-binding pseudobarrel domain"/>
    <property type="match status" value="1"/>
</dbReference>
<keyword evidence="2" id="KW-0805">Transcription regulation</keyword>
<evidence type="ECO:0000256" key="5">
    <source>
        <dbReference type="ARBA" id="ARBA00023242"/>
    </source>
</evidence>
<organism evidence="7 8">
    <name type="scientific">Papaver atlanticum</name>
    <dbReference type="NCBI Taxonomy" id="357466"/>
    <lineage>
        <taxon>Eukaryota</taxon>
        <taxon>Viridiplantae</taxon>
        <taxon>Streptophyta</taxon>
        <taxon>Embryophyta</taxon>
        <taxon>Tracheophyta</taxon>
        <taxon>Spermatophyta</taxon>
        <taxon>Magnoliopsida</taxon>
        <taxon>Ranunculales</taxon>
        <taxon>Papaveraceae</taxon>
        <taxon>Papaveroideae</taxon>
        <taxon>Papaver</taxon>
    </lineage>
</organism>
<evidence type="ECO:0000256" key="6">
    <source>
        <dbReference type="SAM" id="MobiDB-lite"/>
    </source>
</evidence>
<keyword evidence="3" id="KW-0238">DNA-binding</keyword>
<comment type="subcellular location">
    <subcellularLocation>
        <location evidence="1">Nucleus</location>
    </subcellularLocation>
</comment>
<dbReference type="Proteomes" id="UP001202328">
    <property type="component" value="Unassembled WGS sequence"/>
</dbReference>
<dbReference type="Gene3D" id="2.40.330.10">
    <property type="entry name" value="DNA-binding pseudobarrel domain"/>
    <property type="match status" value="1"/>
</dbReference>
<accession>A0AAD4SQ93</accession>
<feature type="compositionally biased region" description="Acidic residues" evidence="6">
    <location>
        <begin position="13"/>
        <end position="26"/>
    </location>
</feature>
<feature type="compositionally biased region" description="Polar residues" evidence="6">
    <location>
        <begin position="167"/>
        <end position="190"/>
    </location>
</feature>
<dbReference type="EMBL" id="JAJJMB010009041">
    <property type="protein sequence ID" value="KAI3916862.1"/>
    <property type="molecule type" value="Genomic_DNA"/>
</dbReference>
<keyword evidence="4" id="KW-0804">Transcription</keyword>
<feature type="region of interest" description="Disordered" evidence="6">
    <location>
        <begin position="159"/>
        <end position="201"/>
    </location>
</feature>
<dbReference type="AlphaFoldDB" id="A0AAD4SQ93"/>
<gene>
    <name evidence="7" type="ORF">MKW98_014323</name>
</gene>
<dbReference type="GO" id="GO:0003677">
    <property type="term" value="F:DNA binding"/>
    <property type="evidence" value="ECO:0007669"/>
    <property type="project" value="UniProtKB-KW"/>
</dbReference>
<keyword evidence="8" id="KW-1185">Reference proteome</keyword>
<proteinExistence type="predicted"/>
<dbReference type="GO" id="GO:0005634">
    <property type="term" value="C:nucleus"/>
    <property type="evidence" value="ECO:0007669"/>
    <property type="project" value="UniProtKB-SubCell"/>
</dbReference>
<evidence type="ECO:0008006" key="9">
    <source>
        <dbReference type="Google" id="ProtNLM"/>
    </source>
</evidence>
<feature type="compositionally biased region" description="Polar residues" evidence="6">
    <location>
        <begin position="109"/>
        <end position="121"/>
    </location>
</feature>
<dbReference type="InterPro" id="IPR015300">
    <property type="entry name" value="DNA-bd_pseudobarrel_sf"/>
</dbReference>
<feature type="compositionally biased region" description="Low complexity" evidence="6">
    <location>
        <begin position="122"/>
        <end position="133"/>
    </location>
</feature>
<evidence type="ECO:0000256" key="4">
    <source>
        <dbReference type="ARBA" id="ARBA00023163"/>
    </source>
</evidence>
<feature type="compositionally biased region" description="Basic and acidic residues" evidence="6">
    <location>
        <begin position="27"/>
        <end position="40"/>
    </location>
</feature>
<evidence type="ECO:0000256" key="3">
    <source>
        <dbReference type="ARBA" id="ARBA00023125"/>
    </source>
</evidence>
<sequence length="412" mass="46231">MDKGKAKMVEEEKEREEEEAPMDVDGDESKQGNEEIEVHSSHKTQFDTMTSLQRSLPARKGTATSDDANPRKRKPSIPSIFKFGEKSLKISSDKGERINLFRRRVPPSTDASSPKGNTKNTASSASISQDTASSPPPPPQQNHEVHMNEQVAGERINLFRRRVPPSTDASSPKGNTENTASSATLAQDTVSLPPPATSSSNEVNNHYLQLVDSYLSVFDGSALQPEGTPSDFKELIHCVRRSLDDTGDPVQEELKFDCDDYEFFAVLKGPMGCLFMNLEQLKRAYHHEHPETVEIEGSVKRVPRVSTMKILTRKDVKPKADRLRFLQPFALKLKSLLNPPESVEAGVEVKVFNNQLRTFNVKLKSYNGKVFLFRGWGRFLRKNEWVAKMKSIKISAFRHFESGDLSFLILPA</sequence>
<feature type="compositionally biased region" description="Basic and acidic residues" evidence="6">
    <location>
        <begin position="83"/>
        <end position="99"/>
    </location>
</feature>